<dbReference type="CDD" id="cd00041">
    <property type="entry name" value="CUB"/>
    <property type="match status" value="2"/>
</dbReference>
<evidence type="ECO:0000259" key="6">
    <source>
        <dbReference type="PROSITE" id="PS50041"/>
    </source>
</evidence>
<reference evidence="8" key="1">
    <citation type="submission" date="2017-10" db="EMBL/GenBank/DDBJ databases">
        <title>Rapid genome shrinkage in a self-fertile nematode reveals novel sperm competition proteins.</title>
        <authorList>
            <person name="Yin D."/>
            <person name="Schwarz E.M."/>
            <person name="Thomas C.G."/>
            <person name="Felde R.L."/>
            <person name="Korf I.F."/>
            <person name="Cutter A.D."/>
            <person name="Schartner C.M."/>
            <person name="Ralston E.J."/>
            <person name="Meyer B.J."/>
            <person name="Haag E.S."/>
        </authorList>
    </citation>
    <scope>NUCLEOTIDE SEQUENCE [LARGE SCALE GENOMIC DNA]</scope>
    <source>
        <strain evidence="8">JU1422</strain>
    </source>
</reference>
<dbReference type="Pfam" id="PF00059">
    <property type="entry name" value="Lectin_C"/>
    <property type="match status" value="1"/>
</dbReference>
<dbReference type="InterPro" id="IPR001304">
    <property type="entry name" value="C-type_lectin-like"/>
</dbReference>
<dbReference type="Gene3D" id="2.60.120.290">
    <property type="entry name" value="Spermadhesin, CUB domain"/>
    <property type="match status" value="2"/>
</dbReference>
<keyword evidence="2 3" id="KW-1015">Disulfide bond</keyword>
<dbReference type="InterPro" id="IPR016186">
    <property type="entry name" value="C-type_lectin-like/link_sf"/>
</dbReference>
<dbReference type="InterPro" id="IPR035914">
    <property type="entry name" value="Sperma_CUB_dom_sf"/>
</dbReference>
<dbReference type="SUPFAM" id="SSF56436">
    <property type="entry name" value="C-type lectin-like"/>
    <property type="match status" value="1"/>
</dbReference>
<dbReference type="STRING" id="1611254.A0A2G5TN71"/>
<feature type="domain" description="CUB" evidence="5">
    <location>
        <begin position="262"/>
        <end position="372"/>
    </location>
</feature>
<evidence type="ECO:0000259" key="5">
    <source>
        <dbReference type="PROSITE" id="PS01180"/>
    </source>
</evidence>
<sequence>MILFFIFLLFLSAISPDNECPYRYRFYADTAICYHLSDDLYDFDGAVRYCEGTGGKLVSLIQGERAGIANLTSHLLVQPWIASKRNTSTGIFYNLDHSVFVPGQWAQGEPNPTNGDCVTFKGVASNFGLQTTQCYQQQYAFCKIVPDLCNGGIQNGTFGSIQSPQYPNQYYNKLMCLYYIYAPQGFRVNIYFPQIQTEKNYDFVEIYEKNSTLYPDRIVGLSGNLTDYTYQSNGSFLLVVFRTNYVITDIGFYATWNVERIQPLIISNTTNSGELTSPNYPEDYDTFDKQLYYIQVAEGGRINVTIDDFLTQETFDYLDIFDSFNQSSKVVRLSGNSVAPWSWFSTSNVVSLKFVSDGSYQYKGWHLTWNMI</sequence>
<comment type="caution">
    <text evidence="7">The sequence shown here is derived from an EMBL/GenBank/DDBJ whole genome shotgun (WGS) entry which is preliminary data.</text>
</comment>
<dbReference type="InterPro" id="IPR000859">
    <property type="entry name" value="CUB_dom"/>
</dbReference>
<feature type="disulfide bond" evidence="3">
    <location>
        <begin position="149"/>
        <end position="176"/>
    </location>
</feature>
<feature type="domain" description="C-type lectin" evidence="6">
    <location>
        <begin position="33"/>
        <end position="143"/>
    </location>
</feature>
<keyword evidence="8" id="KW-1185">Reference proteome</keyword>
<accession>A0A2G5TN71</accession>
<dbReference type="CDD" id="cd00037">
    <property type="entry name" value="CLECT"/>
    <property type="match status" value="1"/>
</dbReference>
<dbReference type="PROSITE" id="PS50041">
    <property type="entry name" value="C_TYPE_LECTIN_2"/>
    <property type="match status" value="1"/>
</dbReference>
<keyword evidence="4" id="KW-0732">Signal</keyword>
<gene>
    <name evidence="7" type="primary">Cnig_chr_V.g20545</name>
    <name evidence="7" type="ORF">B9Z55_020545</name>
</gene>
<dbReference type="EMBL" id="PDUG01000005">
    <property type="protein sequence ID" value="PIC28724.1"/>
    <property type="molecule type" value="Genomic_DNA"/>
</dbReference>
<evidence type="ECO:0008006" key="9">
    <source>
        <dbReference type="Google" id="ProtNLM"/>
    </source>
</evidence>
<name>A0A2G5TN71_9PELO</name>
<evidence type="ECO:0000256" key="4">
    <source>
        <dbReference type="SAM" id="SignalP"/>
    </source>
</evidence>
<dbReference type="PANTHER" id="PTHR24251:SF30">
    <property type="entry name" value="MEMBRANE FRIZZLED-RELATED PROTEIN"/>
    <property type="match status" value="1"/>
</dbReference>
<dbReference type="SMART" id="SM00042">
    <property type="entry name" value="CUB"/>
    <property type="match status" value="2"/>
</dbReference>
<evidence type="ECO:0000256" key="3">
    <source>
        <dbReference type="PROSITE-ProRule" id="PRU00059"/>
    </source>
</evidence>
<dbReference type="PANTHER" id="PTHR24251">
    <property type="entry name" value="OVOCHYMASE-RELATED"/>
    <property type="match status" value="1"/>
</dbReference>
<evidence type="ECO:0000313" key="7">
    <source>
        <dbReference type="EMBL" id="PIC28724.1"/>
    </source>
</evidence>
<dbReference type="AlphaFoldDB" id="A0A2G5TN71"/>
<comment type="caution">
    <text evidence="3">Lacks conserved residue(s) required for the propagation of feature annotation.</text>
</comment>
<feature type="domain" description="CUB" evidence="5">
    <location>
        <begin position="149"/>
        <end position="259"/>
    </location>
</feature>
<dbReference type="Proteomes" id="UP000230233">
    <property type="component" value="Chromosome V"/>
</dbReference>
<dbReference type="PROSITE" id="PS01180">
    <property type="entry name" value="CUB"/>
    <property type="match status" value="2"/>
</dbReference>
<evidence type="ECO:0000313" key="8">
    <source>
        <dbReference type="Proteomes" id="UP000230233"/>
    </source>
</evidence>
<protein>
    <recommendedName>
        <fullName evidence="9">CUB domain-containing protein</fullName>
    </recommendedName>
</protein>
<feature type="signal peptide" evidence="4">
    <location>
        <begin position="1"/>
        <end position="16"/>
    </location>
</feature>
<dbReference type="Pfam" id="PF00431">
    <property type="entry name" value="CUB"/>
    <property type="match status" value="2"/>
</dbReference>
<proteinExistence type="predicted"/>
<evidence type="ECO:0000256" key="1">
    <source>
        <dbReference type="ARBA" id="ARBA00022737"/>
    </source>
</evidence>
<dbReference type="Gene3D" id="3.10.100.10">
    <property type="entry name" value="Mannose-Binding Protein A, subunit A"/>
    <property type="match status" value="1"/>
</dbReference>
<feature type="chain" id="PRO_5013613261" description="CUB domain-containing protein" evidence="4">
    <location>
        <begin position="17"/>
        <end position="372"/>
    </location>
</feature>
<evidence type="ECO:0000256" key="2">
    <source>
        <dbReference type="ARBA" id="ARBA00023157"/>
    </source>
</evidence>
<organism evidence="7 8">
    <name type="scientific">Caenorhabditis nigoni</name>
    <dbReference type="NCBI Taxonomy" id="1611254"/>
    <lineage>
        <taxon>Eukaryota</taxon>
        <taxon>Metazoa</taxon>
        <taxon>Ecdysozoa</taxon>
        <taxon>Nematoda</taxon>
        <taxon>Chromadorea</taxon>
        <taxon>Rhabditida</taxon>
        <taxon>Rhabditina</taxon>
        <taxon>Rhabditomorpha</taxon>
        <taxon>Rhabditoidea</taxon>
        <taxon>Rhabditidae</taxon>
        <taxon>Peloderinae</taxon>
        <taxon>Caenorhabditis</taxon>
    </lineage>
</organism>
<dbReference type="OrthoDB" id="10009301at2759"/>
<keyword evidence="1" id="KW-0677">Repeat</keyword>
<dbReference type="SUPFAM" id="SSF49854">
    <property type="entry name" value="Spermadhesin, CUB domain"/>
    <property type="match status" value="2"/>
</dbReference>
<dbReference type="InterPro" id="IPR016187">
    <property type="entry name" value="CTDL_fold"/>
</dbReference>
<dbReference type="SMART" id="SM00034">
    <property type="entry name" value="CLECT"/>
    <property type="match status" value="1"/>
</dbReference>